<organism evidence="2">
    <name type="scientific">marine sediment metagenome</name>
    <dbReference type="NCBI Taxonomy" id="412755"/>
    <lineage>
        <taxon>unclassified sequences</taxon>
        <taxon>metagenomes</taxon>
        <taxon>ecological metagenomes</taxon>
    </lineage>
</organism>
<comment type="caution">
    <text evidence="2">The sequence shown here is derived from an EMBL/GenBank/DDBJ whole genome shotgun (WGS) entry which is preliminary data.</text>
</comment>
<accession>A0A0F9F1C0</accession>
<reference evidence="2" key="1">
    <citation type="journal article" date="2015" name="Nature">
        <title>Complex archaea that bridge the gap between prokaryotes and eukaryotes.</title>
        <authorList>
            <person name="Spang A."/>
            <person name="Saw J.H."/>
            <person name="Jorgensen S.L."/>
            <person name="Zaremba-Niedzwiedzka K."/>
            <person name="Martijn J."/>
            <person name="Lind A.E."/>
            <person name="van Eijk R."/>
            <person name="Schleper C."/>
            <person name="Guy L."/>
            <person name="Ettema T.J."/>
        </authorList>
    </citation>
    <scope>NUCLEOTIDE SEQUENCE</scope>
</reference>
<gene>
    <name evidence="2" type="ORF">LCGC14_2299400</name>
</gene>
<protein>
    <submittedName>
        <fullName evidence="2">Uncharacterized protein</fullName>
    </submittedName>
</protein>
<name>A0A0F9F1C0_9ZZZZ</name>
<proteinExistence type="predicted"/>
<feature type="coiled-coil region" evidence="1">
    <location>
        <begin position="11"/>
        <end position="38"/>
    </location>
</feature>
<sequence length="99" mass="11292">MSKEKIKSPEVKALEIQIENLKEDNKKLSALSELLQTEKVLRGETIEELNIAEEKIGMIKEWAAGFERFGDSEYKGSFISEEISKVLKKEKTSDSDDKL</sequence>
<dbReference type="EMBL" id="LAZR01032382">
    <property type="protein sequence ID" value="KKL51050.1"/>
    <property type="molecule type" value="Genomic_DNA"/>
</dbReference>
<evidence type="ECO:0000256" key="1">
    <source>
        <dbReference type="SAM" id="Coils"/>
    </source>
</evidence>
<keyword evidence="1" id="KW-0175">Coiled coil</keyword>
<evidence type="ECO:0000313" key="2">
    <source>
        <dbReference type="EMBL" id="KKL51050.1"/>
    </source>
</evidence>
<dbReference type="AlphaFoldDB" id="A0A0F9F1C0"/>